<dbReference type="AlphaFoldDB" id="A0A0F9AAE7"/>
<feature type="compositionally biased region" description="Gly residues" evidence="1">
    <location>
        <begin position="77"/>
        <end position="104"/>
    </location>
</feature>
<proteinExistence type="predicted"/>
<organism evidence="2">
    <name type="scientific">marine sediment metagenome</name>
    <dbReference type="NCBI Taxonomy" id="412755"/>
    <lineage>
        <taxon>unclassified sequences</taxon>
        <taxon>metagenomes</taxon>
        <taxon>ecological metagenomes</taxon>
    </lineage>
</organism>
<evidence type="ECO:0000313" key="2">
    <source>
        <dbReference type="EMBL" id="KKK75444.1"/>
    </source>
</evidence>
<gene>
    <name evidence="2" type="ORF">LCGC14_2873650</name>
</gene>
<accession>A0A0F9AAE7</accession>
<comment type="caution">
    <text evidence="2">The sequence shown here is derived from an EMBL/GenBank/DDBJ whole genome shotgun (WGS) entry which is preliminary data.</text>
</comment>
<sequence length="314" mass="31190">YGGSVPVDPGFDSPGLIDISKTTNLAQVIAYCESRGTLVRQFTNFSRFGVKFNLPNFKASGSFSTWSGGVFGSTTSPGGGGGGGGGEDPVGPDPTGGGTSGGGGGATCPCTAPGGALTVVVCTELDCEAEDPIIELTVCGGTPPYQWSTSGGGGGSPTAIQSGGNNRNVQVTPPETQDIAGEAYQKVLYSLKTSSCVVGTNVSSGYSCKDVSLENCDSSPTADCLGAGVAFCREVVCPDDESVPCWDVISGGVCGSAGDCNGCDKVLAGEGVACDVRSQSMIDGGCLPCGVSMEGLSITVTDDVGTEVTTVISV</sequence>
<feature type="non-terminal residue" evidence="2">
    <location>
        <position position="1"/>
    </location>
</feature>
<reference evidence="2" key="1">
    <citation type="journal article" date="2015" name="Nature">
        <title>Complex archaea that bridge the gap between prokaryotes and eukaryotes.</title>
        <authorList>
            <person name="Spang A."/>
            <person name="Saw J.H."/>
            <person name="Jorgensen S.L."/>
            <person name="Zaremba-Niedzwiedzka K."/>
            <person name="Martijn J."/>
            <person name="Lind A.E."/>
            <person name="van Eijk R."/>
            <person name="Schleper C."/>
            <person name="Guy L."/>
            <person name="Ettema T.J."/>
        </authorList>
    </citation>
    <scope>NUCLEOTIDE SEQUENCE</scope>
</reference>
<protein>
    <submittedName>
        <fullName evidence="2">Uncharacterized protein</fullName>
    </submittedName>
</protein>
<feature type="region of interest" description="Disordered" evidence="1">
    <location>
        <begin position="72"/>
        <end position="104"/>
    </location>
</feature>
<name>A0A0F9AAE7_9ZZZZ</name>
<evidence type="ECO:0000256" key="1">
    <source>
        <dbReference type="SAM" id="MobiDB-lite"/>
    </source>
</evidence>
<dbReference type="EMBL" id="LAZR01055863">
    <property type="protein sequence ID" value="KKK75444.1"/>
    <property type="molecule type" value="Genomic_DNA"/>
</dbReference>